<sequence length="355" mass="37699">MRKSIIVIIILFFIMIGTEVSAASGPDVQAVISGKFDKGENIQVLINIKDIKTFYAGDIEYKYDTSVLKVKSIEPGDLISKAGVNKFDAVKKIDEQAGIVRYAFSCMGQIDGFSGTGTFVKINAEVLKKDDKFFISSKPFLKAFDSSYNLKLQICDKDIKELEYNFAGITPPATTPPAENNTGNSSANNNSSGGTNVGDNSAGTNNSGTSGSPAGSISSSSNTSADASTNGKTNSETSAKVDGGKKSESIIQIALDKVLNVLGIDNKKTEEAKQKNNIEQNVETKSQPSGDNPSQPKQDNGTQASSESNKVQSQGKQDNKAMAAATIILVILLGGGGGYFIWKKKRNSSKLTSEQ</sequence>
<dbReference type="SUPFAM" id="SSF49384">
    <property type="entry name" value="Carbohydrate-binding domain"/>
    <property type="match status" value="1"/>
</dbReference>
<feature type="signal peptide" evidence="3">
    <location>
        <begin position="1"/>
        <end position="22"/>
    </location>
</feature>
<dbReference type="Pfam" id="PF00963">
    <property type="entry name" value="Cohesin"/>
    <property type="match status" value="1"/>
</dbReference>
<keyword evidence="2" id="KW-0812">Transmembrane</keyword>
<feature type="compositionally biased region" description="Low complexity" evidence="1">
    <location>
        <begin position="170"/>
        <end position="229"/>
    </location>
</feature>
<feature type="compositionally biased region" description="Polar residues" evidence="1">
    <location>
        <begin position="277"/>
        <end position="316"/>
    </location>
</feature>
<feature type="transmembrane region" description="Helical" evidence="2">
    <location>
        <begin position="321"/>
        <end position="342"/>
    </location>
</feature>
<dbReference type="InterPro" id="IPR002102">
    <property type="entry name" value="Cohesin_dom"/>
</dbReference>
<reference evidence="5 6" key="1">
    <citation type="submission" date="2021-01" db="EMBL/GenBank/DDBJ databases">
        <title>Genome public.</title>
        <authorList>
            <person name="Liu C."/>
            <person name="Sun Q."/>
        </authorList>
    </citation>
    <scope>NUCLEOTIDE SEQUENCE [LARGE SCALE GENOMIC DNA]</scope>
    <source>
        <strain evidence="5 6">YIM B02515</strain>
    </source>
</reference>
<evidence type="ECO:0000313" key="6">
    <source>
        <dbReference type="Proteomes" id="UP000632377"/>
    </source>
</evidence>
<evidence type="ECO:0000256" key="3">
    <source>
        <dbReference type="SAM" id="SignalP"/>
    </source>
</evidence>
<gene>
    <name evidence="5" type="ORF">JK636_11195</name>
</gene>
<evidence type="ECO:0000256" key="1">
    <source>
        <dbReference type="SAM" id="MobiDB-lite"/>
    </source>
</evidence>
<feature type="region of interest" description="Disordered" evidence="1">
    <location>
        <begin position="272"/>
        <end position="319"/>
    </location>
</feature>
<dbReference type="Proteomes" id="UP000632377">
    <property type="component" value="Unassembled WGS sequence"/>
</dbReference>
<name>A0ABS1TAM7_9CLOT</name>
<feature type="region of interest" description="Disordered" evidence="1">
    <location>
        <begin position="170"/>
        <end position="245"/>
    </location>
</feature>
<dbReference type="Gene3D" id="2.60.40.680">
    <property type="match status" value="1"/>
</dbReference>
<keyword evidence="6" id="KW-1185">Reference proteome</keyword>
<evidence type="ECO:0000313" key="5">
    <source>
        <dbReference type="EMBL" id="MBL4936326.1"/>
    </source>
</evidence>
<dbReference type="RefSeq" id="WP_202749055.1">
    <property type="nucleotide sequence ID" value="NZ_JAESWC010000004.1"/>
</dbReference>
<comment type="caution">
    <text evidence="5">The sequence shown here is derived from an EMBL/GenBank/DDBJ whole genome shotgun (WGS) entry which is preliminary data.</text>
</comment>
<organism evidence="5 6">
    <name type="scientific">Clostridium rhizosphaerae</name>
    <dbReference type="NCBI Taxonomy" id="2803861"/>
    <lineage>
        <taxon>Bacteria</taxon>
        <taxon>Bacillati</taxon>
        <taxon>Bacillota</taxon>
        <taxon>Clostridia</taxon>
        <taxon>Eubacteriales</taxon>
        <taxon>Clostridiaceae</taxon>
        <taxon>Clostridium</taxon>
    </lineage>
</organism>
<keyword evidence="2" id="KW-0472">Membrane</keyword>
<dbReference type="InterPro" id="IPR008965">
    <property type="entry name" value="CBM2/CBM3_carb-bd_dom_sf"/>
</dbReference>
<keyword evidence="3" id="KW-0732">Signal</keyword>
<evidence type="ECO:0000259" key="4">
    <source>
        <dbReference type="Pfam" id="PF00963"/>
    </source>
</evidence>
<feature type="chain" id="PRO_5046227500" description="Cohesin domain-containing protein" evidence="3">
    <location>
        <begin position="23"/>
        <end position="355"/>
    </location>
</feature>
<proteinExistence type="predicted"/>
<feature type="domain" description="Cohesin" evidence="4">
    <location>
        <begin position="37"/>
        <end position="130"/>
    </location>
</feature>
<dbReference type="EMBL" id="JAESWC010000004">
    <property type="protein sequence ID" value="MBL4936326.1"/>
    <property type="molecule type" value="Genomic_DNA"/>
</dbReference>
<protein>
    <recommendedName>
        <fullName evidence="4">Cohesin domain-containing protein</fullName>
    </recommendedName>
</protein>
<accession>A0ABS1TAM7</accession>
<dbReference type="CDD" id="cd08547">
    <property type="entry name" value="Type_II_cohesin"/>
    <property type="match status" value="1"/>
</dbReference>
<keyword evidence="2" id="KW-1133">Transmembrane helix</keyword>
<evidence type="ECO:0000256" key="2">
    <source>
        <dbReference type="SAM" id="Phobius"/>
    </source>
</evidence>